<keyword evidence="3" id="KW-1185">Reference proteome</keyword>
<dbReference type="EMBL" id="CP133762">
    <property type="protein sequence ID" value="WMX48732.1"/>
    <property type="molecule type" value="Genomic_DNA"/>
</dbReference>
<evidence type="ECO:0000259" key="1">
    <source>
        <dbReference type="Pfam" id="PF19957"/>
    </source>
</evidence>
<dbReference type="Proteomes" id="UP001250858">
    <property type="component" value="Chromosome"/>
</dbReference>
<accession>A0ABY9S2S7</accession>
<feature type="domain" description="Effector-associated" evidence="1">
    <location>
        <begin position="2"/>
        <end position="118"/>
    </location>
</feature>
<dbReference type="PANTHER" id="PTHR14389:SF3">
    <property type="entry name" value="PROTEIN FAM111A-LIKE"/>
    <property type="match status" value="1"/>
</dbReference>
<dbReference type="InterPro" id="IPR043504">
    <property type="entry name" value="Peptidase_S1_PA_chymotrypsin"/>
</dbReference>
<dbReference type="Gene3D" id="2.40.10.10">
    <property type="entry name" value="Trypsin-like serine proteases"/>
    <property type="match status" value="2"/>
</dbReference>
<dbReference type="SUPFAM" id="SSF50494">
    <property type="entry name" value="Trypsin-like serine proteases"/>
    <property type="match status" value="1"/>
</dbReference>
<evidence type="ECO:0000313" key="3">
    <source>
        <dbReference type="Proteomes" id="UP001250858"/>
    </source>
</evidence>
<dbReference type="InterPro" id="IPR045432">
    <property type="entry name" value="EAD5"/>
</dbReference>
<dbReference type="Pfam" id="PF13365">
    <property type="entry name" value="Trypsin_2"/>
    <property type="match status" value="1"/>
</dbReference>
<sequence>MEAGLADRALRGRLFAGVKEHFWMALLPQPTPFRQLQSDLRTMNRVERLLEGEVPLELWLRNAIGLAADLGAVAVFQRALDHVVRDAAGEPELPDEFLSAEFKEEIVVRDDMVPFEFLYEGFVAGAAVARVTVPPYESGRQLHPSYPHVGTGWLIAPGLLVTNHHVVNARNGIGGGRKRVAEEDLQLQVRNSRSRFDYGADQAETEEATAAGLVAWDEELDYAVLRLTAAQPERMVLRVATAPCETQGNAPQAVNIIQHPKGMPKRVALRNNLVYQADEKNLAYFTDTQGGSSGSPVFTDRWTVVALHRGARRVSDLDYQGRTTAVVNVGTQMSRILSHLREHAPELYEEIMTAQAALPHESEL</sequence>
<organism evidence="2 3">
    <name type="scientific">Streptomyces roseicoloratus</name>
    <dbReference type="NCBI Taxonomy" id="2508722"/>
    <lineage>
        <taxon>Bacteria</taxon>
        <taxon>Bacillati</taxon>
        <taxon>Actinomycetota</taxon>
        <taxon>Actinomycetes</taxon>
        <taxon>Kitasatosporales</taxon>
        <taxon>Streptomycetaceae</taxon>
        <taxon>Streptomyces</taxon>
    </lineage>
</organism>
<name>A0ABY9S2S7_9ACTN</name>
<reference evidence="2 3" key="1">
    <citation type="submission" date="2023-09" db="EMBL/GenBank/DDBJ databases">
        <title>Complete genome of Streptomyces roseicoloratus T14.</title>
        <authorList>
            <person name="Bashizi T."/>
            <person name="Kim M.-J."/>
            <person name="Lee G."/>
            <person name="Tagele S.B."/>
            <person name="Shin J.-H."/>
        </authorList>
    </citation>
    <scope>NUCLEOTIDE SEQUENCE [LARGE SCALE GENOMIC DNA]</scope>
    <source>
        <strain evidence="2 3">T14</strain>
    </source>
</reference>
<dbReference type="RefSeq" id="WP_309550087.1">
    <property type="nucleotide sequence ID" value="NZ_CP133762.1"/>
</dbReference>
<dbReference type="Pfam" id="PF19957">
    <property type="entry name" value="EAD5"/>
    <property type="match status" value="1"/>
</dbReference>
<dbReference type="PANTHER" id="PTHR14389">
    <property type="entry name" value="SI:CH1073-475A24.1"/>
    <property type="match status" value="1"/>
</dbReference>
<dbReference type="InterPro" id="IPR009003">
    <property type="entry name" value="Peptidase_S1_PA"/>
</dbReference>
<protein>
    <submittedName>
        <fullName evidence="2">Trypsin-like peptidase domain-containing protein</fullName>
    </submittedName>
</protein>
<evidence type="ECO:0000313" key="2">
    <source>
        <dbReference type="EMBL" id="WMX48732.1"/>
    </source>
</evidence>
<gene>
    <name evidence="2" type="ORF">RGF97_03130</name>
</gene>
<proteinExistence type="predicted"/>